<sequence length="610" mass="66900">MSGEQEDAHEPARWQRATLPMIDMLPVDGLFENNTSVNASDLGDALYGKLKVIGDDAPERPLIEMLASIFRMYETPNKTPPFGPMVVMADGSRSAAPDDFAGPLVEVIVAVLERIEHPVARARLAHLAWFLERRRRDEGLVALRAYIDIIERLDDGRLEARGERGILGVTGHDLLRMAFAVCHGLGRPAGEHDRLQELAAGLLRRVGWSDDGFSLRLFTDLALDERAVPPEDVAGIVETFIERTAPAPSAGSDDYPAQMWLLAARAHKRAKDENAANAAMIRAAECYAAHAETFVGRPHGAMLATHWMETAIATLHGVPGIRERRHKLRHRLIDMQGAIREDLVPISHSTDISELVEEVRAKFLGLPLGDALRRLTLIAGSFPEPEKLEEEARRSSVEHPFSSLFAASHMDAEGKTIARSPSGGIGVEDATAESLEPTIMQAESIRRAFAARAGIDVARVVIIAEHRVSEEVVLDLVRHSPAVPPHLVLTTTRGFVRWFEGDMVSALYILTPLLEGMVRHLLKQHGHDVTTMDDASKTQEDRTITALYDAMRPEMDAILGRAVTEDIRRTFLSKLGPSLRHGVAHALLSDGTPYGDDATDLPPGTSLGSM</sequence>
<name>A0A318SSL2_9RHOB</name>
<accession>A0A318SSL2</accession>
<protein>
    <recommendedName>
        <fullName evidence="1">DUF7380 domain-containing protein</fullName>
    </recommendedName>
</protein>
<dbReference type="RefSeq" id="WP_110815684.1">
    <property type="nucleotide sequence ID" value="NZ_QJTE01000010.1"/>
</dbReference>
<dbReference type="EMBL" id="QJTE01000010">
    <property type="protein sequence ID" value="PYE80870.1"/>
    <property type="molecule type" value="Genomic_DNA"/>
</dbReference>
<evidence type="ECO:0000313" key="3">
    <source>
        <dbReference type="Proteomes" id="UP000248311"/>
    </source>
</evidence>
<organism evidence="2 3">
    <name type="scientific">Pseudoroseicyclus aestuarii</name>
    <dbReference type="NCBI Taxonomy" id="1795041"/>
    <lineage>
        <taxon>Bacteria</taxon>
        <taxon>Pseudomonadati</taxon>
        <taxon>Pseudomonadota</taxon>
        <taxon>Alphaproteobacteria</taxon>
        <taxon>Rhodobacterales</taxon>
        <taxon>Paracoccaceae</taxon>
        <taxon>Pseudoroseicyclus</taxon>
    </lineage>
</organism>
<dbReference type="Proteomes" id="UP000248311">
    <property type="component" value="Unassembled WGS sequence"/>
</dbReference>
<gene>
    <name evidence="2" type="ORF">DFP88_11034</name>
</gene>
<comment type="caution">
    <text evidence="2">The sequence shown here is derived from an EMBL/GenBank/DDBJ whole genome shotgun (WGS) entry which is preliminary data.</text>
</comment>
<reference evidence="2 3" key="1">
    <citation type="submission" date="2018-06" db="EMBL/GenBank/DDBJ databases">
        <title>Genomic Encyclopedia of Type Strains, Phase III (KMG-III): the genomes of soil and plant-associated and newly described type strains.</title>
        <authorList>
            <person name="Whitman W."/>
        </authorList>
    </citation>
    <scope>NUCLEOTIDE SEQUENCE [LARGE SCALE GENOMIC DNA]</scope>
    <source>
        <strain evidence="2 3">CECT 9025</strain>
    </source>
</reference>
<proteinExistence type="predicted"/>
<keyword evidence="3" id="KW-1185">Reference proteome</keyword>
<feature type="domain" description="DUF7380" evidence="1">
    <location>
        <begin position="13"/>
        <end position="193"/>
    </location>
</feature>
<evidence type="ECO:0000313" key="2">
    <source>
        <dbReference type="EMBL" id="PYE80870.1"/>
    </source>
</evidence>
<dbReference type="Pfam" id="PF24098">
    <property type="entry name" value="DUF7380"/>
    <property type="match status" value="1"/>
</dbReference>
<evidence type="ECO:0000259" key="1">
    <source>
        <dbReference type="Pfam" id="PF24098"/>
    </source>
</evidence>
<dbReference type="AlphaFoldDB" id="A0A318SSL2"/>
<dbReference type="InterPro" id="IPR055804">
    <property type="entry name" value="DUF7380"/>
</dbReference>